<gene>
    <name evidence="2" type="ORF">C7460_12285</name>
</gene>
<protein>
    <submittedName>
        <fullName evidence="2">Tellurite resistance protein TehB</fullName>
    </submittedName>
</protein>
<dbReference type="Gene3D" id="3.40.50.150">
    <property type="entry name" value="Vaccinia Virus protein VP39"/>
    <property type="match status" value="1"/>
</dbReference>
<organism evidence="2 3">
    <name type="scientific">Marinoscillum furvescens DSM 4134</name>
    <dbReference type="NCBI Taxonomy" id="1122208"/>
    <lineage>
        <taxon>Bacteria</taxon>
        <taxon>Pseudomonadati</taxon>
        <taxon>Bacteroidota</taxon>
        <taxon>Cytophagia</taxon>
        <taxon>Cytophagales</taxon>
        <taxon>Reichenbachiellaceae</taxon>
        <taxon>Marinoscillum</taxon>
    </lineage>
</organism>
<feature type="domain" description="Tellurite resistance methyltransferase TehB-like" evidence="1">
    <location>
        <begin position="32"/>
        <end position="131"/>
    </location>
</feature>
<dbReference type="RefSeq" id="WP_115869739.1">
    <property type="nucleotide sequence ID" value="NZ_QREG01000022.1"/>
</dbReference>
<keyword evidence="3" id="KW-1185">Reference proteome</keyword>
<evidence type="ECO:0000259" key="1">
    <source>
        <dbReference type="Pfam" id="PF03848"/>
    </source>
</evidence>
<comment type="caution">
    <text evidence="2">The sequence shown here is derived from an EMBL/GenBank/DDBJ whole genome shotgun (WGS) entry which is preliminary data.</text>
</comment>
<dbReference type="AlphaFoldDB" id="A0A3D9KY09"/>
<dbReference type="SUPFAM" id="SSF53335">
    <property type="entry name" value="S-adenosyl-L-methionine-dependent methyltransferases"/>
    <property type="match status" value="1"/>
</dbReference>
<dbReference type="OrthoDB" id="9804312at2"/>
<evidence type="ECO:0000313" key="3">
    <source>
        <dbReference type="Proteomes" id="UP000256779"/>
    </source>
</evidence>
<dbReference type="Proteomes" id="UP000256779">
    <property type="component" value="Unassembled WGS sequence"/>
</dbReference>
<dbReference type="InterPro" id="IPR029063">
    <property type="entry name" value="SAM-dependent_MTases_sf"/>
</dbReference>
<sequence>MTVAYDKHYQTENLFGEPYPELISFFSNNPTRGKLLDLGCGQGRDAIALAKLGYEVTGIDNSAVGIQQMERSARTQGIKLTGLVADIYDFRDFTDFEFILLDSMFHFRTSELKRETELVERVINNAKKGTLIVFCIQHSGNKIKIFKNIVVNLEFSERTAELDFNYVFEDKDSNHKSTTKYKMVVIKK</sequence>
<proteinExistence type="predicted"/>
<dbReference type="EMBL" id="QREG01000022">
    <property type="protein sequence ID" value="RED94144.1"/>
    <property type="molecule type" value="Genomic_DNA"/>
</dbReference>
<accession>A0A3D9KY09</accession>
<evidence type="ECO:0000313" key="2">
    <source>
        <dbReference type="EMBL" id="RED94144.1"/>
    </source>
</evidence>
<dbReference type="InterPro" id="IPR015985">
    <property type="entry name" value="TehB-like_dom"/>
</dbReference>
<reference evidence="2 3" key="1">
    <citation type="submission" date="2018-07" db="EMBL/GenBank/DDBJ databases">
        <title>Genomic Encyclopedia of Type Strains, Phase IV (KMG-IV): sequencing the most valuable type-strain genomes for metagenomic binning, comparative biology and taxonomic classification.</title>
        <authorList>
            <person name="Goeker M."/>
        </authorList>
    </citation>
    <scope>NUCLEOTIDE SEQUENCE [LARGE SCALE GENOMIC DNA]</scope>
    <source>
        <strain evidence="2 3">DSM 4134</strain>
    </source>
</reference>
<dbReference type="CDD" id="cd02440">
    <property type="entry name" value="AdoMet_MTases"/>
    <property type="match status" value="1"/>
</dbReference>
<name>A0A3D9KY09_MARFU</name>
<dbReference type="Pfam" id="PF03848">
    <property type="entry name" value="TehB"/>
    <property type="match status" value="1"/>
</dbReference>